<dbReference type="EMBL" id="NFLW01000036">
    <property type="protein sequence ID" value="OUQ64598.1"/>
    <property type="molecule type" value="Genomic_DNA"/>
</dbReference>
<evidence type="ECO:0000256" key="1">
    <source>
        <dbReference type="SAM" id="MobiDB-lite"/>
    </source>
</evidence>
<organism evidence="2 3">
    <name type="scientific">Bacteroides xylanisolvens</name>
    <dbReference type="NCBI Taxonomy" id="371601"/>
    <lineage>
        <taxon>Bacteria</taxon>
        <taxon>Pseudomonadati</taxon>
        <taxon>Bacteroidota</taxon>
        <taxon>Bacteroidia</taxon>
        <taxon>Bacteroidales</taxon>
        <taxon>Bacteroidaceae</taxon>
        <taxon>Bacteroides</taxon>
    </lineage>
</organism>
<dbReference type="Pfam" id="PF05133">
    <property type="entry name" value="SPP1_portal"/>
    <property type="match status" value="1"/>
</dbReference>
<comment type="caution">
    <text evidence="2">The sequence shown here is derived from an EMBL/GenBank/DDBJ whole genome shotgun (WGS) entry which is preliminary data.</text>
</comment>
<dbReference type="AlphaFoldDB" id="A0A1Y4V4Z1"/>
<protein>
    <submittedName>
        <fullName evidence="2">Phage portal protein</fullName>
    </submittedName>
</protein>
<dbReference type="RefSeq" id="WP_087318670.1">
    <property type="nucleotide sequence ID" value="NZ_NFLW01000036.1"/>
</dbReference>
<proteinExistence type="predicted"/>
<reference evidence="3" key="1">
    <citation type="submission" date="2017-04" db="EMBL/GenBank/DDBJ databases">
        <title>Function of individual gut microbiota members based on whole genome sequencing of pure cultures obtained from chicken caecum.</title>
        <authorList>
            <person name="Medvecky M."/>
            <person name="Cejkova D."/>
            <person name="Polansky O."/>
            <person name="Karasova D."/>
            <person name="Kubasova T."/>
            <person name="Cizek A."/>
            <person name="Rychlik I."/>
        </authorList>
    </citation>
    <scope>NUCLEOTIDE SEQUENCE [LARGE SCALE GENOMIC DNA]</scope>
    <source>
        <strain evidence="3">An109</strain>
    </source>
</reference>
<sequence length="503" mass="58165">MNMTLEEILALEDVDQKIEYLKKGRKTEEPNTGENWKDWNADLHEIIVDKEKYPDIEVVEEKEREEWNDSTGESTTIPAKKRTEPCNRISIPLEQDITNIQTAFTVGVEPKMDCAPSNEDEKGLFYAIQQVLKKNKIKYQNKRIVRSWLSEQECAEYWYAVKDDSFWTKFWNKIQKVFGGSVRPQNKLRSVIWSPFRGDKLYPFFDDAGDLVAFSREYKKKDLDDVEIVCFQTVTATHVYQWENTNGWEAVEEKSFRHGFKKLPVLYGYRPETYCHKIKTIRVRIEKILSSYADCIDYHFFPYLMLFGDVSGFTGKKRNRIIQLTGDKANAQYLTWNQVPDTVKLELEGLTNRAYDLTNTPRISPQELKGLGNAISGKAFRYIFMGAHMAVSNHAEVIGEFFQRRVNFLVSALADINPSEFDKASQTIDIDVDLVPYMIDDIDERVTTAVSAIDGKVWSRREGILFAGNAERVDEVLKEIEEEEKSEASISSESVKKNSNEDV</sequence>
<accession>A0A1Y4V4Z1</accession>
<dbReference type="Proteomes" id="UP000196036">
    <property type="component" value="Unassembled WGS sequence"/>
</dbReference>
<evidence type="ECO:0000313" key="3">
    <source>
        <dbReference type="Proteomes" id="UP000196036"/>
    </source>
</evidence>
<gene>
    <name evidence="2" type="ORF">B5E52_16825</name>
</gene>
<name>A0A1Y4V4Z1_9BACE</name>
<feature type="compositionally biased region" description="Basic and acidic residues" evidence="1">
    <location>
        <begin position="494"/>
        <end position="503"/>
    </location>
</feature>
<dbReference type="InterPro" id="IPR021145">
    <property type="entry name" value="Portal_protein_SPP1_Gp6-like"/>
</dbReference>
<feature type="region of interest" description="Disordered" evidence="1">
    <location>
        <begin position="483"/>
        <end position="503"/>
    </location>
</feature>
<evidence type="ECO:0000313" key="2">
    <source>
        <dbReference type="EMBL" id="OUQ64598.1"/>
    </source>
</evidence>